<name>A0ABX4I3Z6_9LACT</name>
<proteinExistence type="predicted"/>
<dbReference type="InterPro" id="IPR029501">
    <property type="entry name" value="EndoU_bac"/>
</dbReference>
<dbReference type="Pfam" id="PF14436">
    <property type="entry name" value="EndoU_bacteria"/>
    <property type="match status" value="1"/>
</dbReference>
<evidence type="ECO:0000313" key="2">
    <source>
        <dbReference type="EMBL" id="PCR98751.1"/>
    </source>
</evidence>
<organism evidence="2 3">
    <name type="scientific">Pseudolactococcus chungangensis CAU 28 = DSM 22330</name>
    <dbReference type="NCBI Taxonomy" id="1122154"/>
    <lineage>
        <taxon>Bacteria</taxon>
        <taxon>Bacillati</taxon>
        <taxon>Bacillota</taxon>
        <taxon>Bacilli</taxon>
        <taxon>Lactobacillales</taxon>
        <taxon>Streptococcaceae</taxon>
        <taxon>Pseudolactococcus</taxon>
    </lineage>
</organism>
<feature type="domain" description="Bacterial EndoU nuclease" evidence="1">
    <location>
        <begin position="19"/>
        <end position="155"/>
    </location>
</feature>
<accession>A0ABX4I3Z6</accession>
<gene>
    <name evidence="2" type="ORF">RR45_GL001878</name>
</gene>
<comment type="caution">
    <text evidence="2">The sequence shown here is derived from an EMBL/GenBank/DDBJ whole genome shotgun (WGS) entry which is preliminary data.</text>
</comment>
<evidence type="ECO:0000313" key="3">
    <source>
        <dbReference type="Proteomes" id="UP000218979"/>
    </source>
</evidence>
<evidence type="ECO:0000259" key="1">
    <source>
        <dbReference type="Pfam" id="PF14436"/>
    </source>
</evidence>
<dbReference type="Proteomes" id="UP000218979">
    <property type="component" value="Unassembled WGS sequence"/>
</dbReference>
<dbReference type="CDD" id="cd20686">
    <property type="entry name" value="CdiA-CT_Ec-like"/>
    <property type="match status" value="1"/>
</dbReference>
<dbReference type="RefSeq" id="WP_072353583.1">
    <property type="nucleotide sequence ID" value="NZ_JXJT01000062.1"/>
</dbReference>
<dbReference type="EMBL" id="JXJT01000062">
    <property type="protein sequence ID" value="PCR98751.1"/>
    <property type="molecule type" value="Genomic_DNA"/>
</dbReference>
<protein>
    <recommendedName>
        <fullName evidence="1">Bacterial EndoU nuclease domain-containing protein</fullName>
    </recommendedName>
</protein>
<sequence length="157" mass="17255">MWEAERIANKLDDIPIGSNAANHLKNVEGFSRTGISGGHNANAFLGSLDDVGGRIVSETPHPSIPGIKEVYYEIPKKGIDGKPLAPPEYKILKEPKTIYNPNIISDKQIYEWGQEALENGVISGNNGEFIDGVSSNGLRFRGYIRDGKITNFYPILK</sequence>
<keyword evidence="3" id="KW-1185">Reference proteome</keyword>
<reference evidence="2 3" key="1">
    <citation type="submission" date="2014-12" db="EMBL/GenBank/DDBJ databases">
        <title>Draft genome sequences of 10 type strains of Lactococcus.</title>
        <authorList>
            <person name="Sun Z."/>
            <person name="Zhong Z."/>
            <person name="Liu W."/>
            <person name="Zhang W."/>
            <person name="Zhang H."/>
        </authorList>
    </citation>
    <scope>NUCLEOTIDE SEQUENCE [LARGE SCALE GENOMIC DNA]</scope>
    <source>
        <strain evidence="2 3">DSM 22330</strain>
    </source>
</reference>